<dbReference type="EC" id="2.3.1.286" evidence="1"/>
<dbReference type="SUPFAM" id="SSF52467">
    <property type="entry name" value="DHS-like NAD/FAD-binding domain"/>
    <property type="match status" value="1"/>
</dbReference>
<keyword evidence="4" id="KW-0862">Zinc</keyword>
<dbReference type="PROSITE" id="PS50305">
    <property type="entry name" value="SIRTUIN"/>
    <property type="match status" value="1"/>
</dbReference>
<evidence type="ECO:0000259" key="5">
    <source>
        <dbReference type="PROSITE" id="PS50305"/>
    </source>
</evidence>
<dbReference type="Gene3D" id="3.30.1600.10">
    <property type="entry name" value="SIR2/SIRT2 'Small Domain"/>
    <property type="match status" value="1"/>
</dbReference>
<evidence type="ECO:0000256" key="2">
    <source>
        <dbReference type="ARBA" id="ARBA00022679"/>
    </source>
</evidence>
<dbReference type="GO" id="GO:0046872">
    <property type="term" value="F:metal ion binding"/>
    <property type="evidence" value="ECO:0007669"/>
    <property type="project" value="UniProtKB-KW"/>
</dbReference>
<feature type="binding site" evidence="4">
    <location>
        <position position="149"/>
    </location>
    <ligand>
        <name>Zn(2+)</name>
        <dbReference type="ChEBI" id="CHEBI:29105"/>
    </ligand>
</feature>
<name>A0A1I0BG65_9FIRM</name>
<dbReference type="GO" id="GO:0070403">
    <property type="term" value="F:NAD+ binding"/>
    <property type="evidence" value="ECO:0007669"/>
    <property type="project" value="InterPro"/>
</dbReference>
<dbReference type="STRING" id="426128.SAMN05660297_01253"/>
<sequence length="240" mass="27168">MTTTKIKALAELMKYSSNTVVLTGAGMDTESNIPDFRSQQGWWKNIDPRTVANIDAFFKDYSLFQEFYSIRLSLLENCKPHKGHYVLADLMKKGLIQRIATQNVSGFHRMAGADEVFELHGNIRKIRCNSCDADASLEAFIEKQNCKYCGEQALRPGVVLFGEMLPTEEWNQTLMEIEQCDLLIVMGTSLEVYPVNQIPLMAKGKTVYINNEDIGKDYGFDLTIIGKAKEVLEELYDALD</sequence>
<feature type="binding site" evidence="4">
    <location>
        <position position="131"/>
    </location>
    <ligand>
        <name>Zn(2+)</name>
        <dbReference type="ChEBI" id="CHEBI:29105"/>
    </ligand>
</feature>
<gene>
    <name evidence="6" type="ORF">SAMN05660297_01253</name>
</gene>
<reference evidence="6 7" key="1">
    <citation type="submission" date="2016-10" db="EMBL/GenBank/DDBJ databases">
        <authorList>
            <person name="de Groot N.N."/>
        </authorList>
    </citation>
    <scope>NUCLEOTIDE SEQUENCE [LARGE SCALE GENOMIC DNA]</scope>
    <source>
        <strain evidence="6 7">DSM 18979</strain>
    </source>
</reference>
<feature type="active site" description="Proton acceptor" evidence="4">
    <location>
        <position position="120"/>
    </location>
</feature>
<feature type="domain" description="Deacetylase sirtuin-type" evidence="5">
    <location>
        <begin position="1"/>
        <end position="240"/>
    </location>
</feature>
<dbReference type="Pfam" id="PF02146">
    <property type="entry name" value="SIR2"/>
    <property type="match status" value="1"/>
</dbReference>
<dbReference type="InterPro" id="IPR050134">
    <property type="entry name" value="NAD-dep_sirtuin_deacylases"/>
</dbReference>
<dbReference type="PANTHER" id="PTHR11085">
    <property type="entry name" value="NAD-DEPENDENT PROTEIN DEACYLASE SIRTUIN-5, MITOCHONDRIAL-RELATED"/>
    <property type="match status" value="1"/>
</dbReference>
<keyword evidence="7" id="KW-1185">Reference proteome</keyword>
<evidence type="ECO:0000313" key="6">
    <source>
        <dbReference type="EMBL" id="SET05884.1"/>
    </source>
</evidence>
<dbReference type="GO" id="GO:0017136">
    <property type="term" value="F:histone deacetylase activity, NAD-dependent"/>
    <property type="evidence" value="ECO:0007669"/>
    <property type="project" value="TreeGrafter"/>
</dbReference>
<evidence type="ECO:0000256" key="1">
    <source>
        <dbReference type="ARBA" id="ARBA00012928"/>
    </source>
</evidence>
<feature type="binding site" evidence="4">
    <location>
        <position position="128"/>
    </location>
    <ligand>
        <name>Zn(2+)</name>
        <dbReference type="ChEBI" id="CHEBI:29105"/>
    </ligand>
</feature>
<dbReference type="InterPro" id="IPR026591">
    <property type="entry name" value="Sirtuin_cat_small_dom_sf"/>
</dbReference>
<organism evidence="6 7">
    <name type="scientific">Natronincola peptidivorans</name>
    <dbReference type="NCBI Taxonomy" id="426128"/>
    <lineage>
        <taxon>Bacteria</taxon>
        <taxon>Bacillati</taxon>
        <taxon>Bacillota</taxon>
        <taxon>Clostridia</taxon>
        <taxon>Peptostreptococcales</taxon>
        <taxon>Natronincolaceae</taxon>
        <taxon>Natronincola</taxon>
    </lineage>
</organism>
<evidence type="ECO:0000256" key="4">
    <source>
        <dbReference type="PROSITE-ProRule" id="PRU00236"/>
    </source>
</evidence>
<feature type="binding site" evidence="4">
    <location>
        <position position="146"/>
    </location>
    <ligand>
        <name>Zn(2+)</name>
        <dbReference type="ChEBI" id="CHEBI:29105"/>
    </ligand>
</feature>
<keyword evidence="4" id="KW-0479">Metal-binding</keyword>
<dbReference type="AlphaFoldDB" id="A0A1I0BG65"/>
<keyword evidence="3" id="KW-0520">NAD</keyword>
<accession>A0A1I0BG65</accession>
<dbReference type="InterPro" id="IPR029035">
    <property type="entry name" value="DHS-like_NAD/FAD-binding_dom"/>
</dbReference>
<dbReference type="EMBL" id="FOHU01000004">
    <property type="protein sequence ID" value="SET05884.1"/>
    <property type="molecule type" value="Genomic_DNA"/>
</dbReference>
<dbReference type="OrthoDB" id="9800582at2"/>
<dbReference type="Proteomes" id="UP000199568">
    <property type="component" value="Unassembled WGS sequence"/>
</dbReference>
<dbReference type="RefSeq" id="WP_090440952.1">
    <property type="nucleotide sequence ID" value="NZ_FOHU01000004.1"/>
</dbReference>
<evidence type="ECO:0000313" key="7">
    <source>
        <dbReference type="Proteomes" id="UP000199568"/>
    </source>
</evidence>
<evidence type="ECO:0000256" key="3">
    <source>
        <dbReference type="ARBA" id="ARBA00023027"/>
    </source>
</evidence>
<dbReference type="InterPro" id="IPR003000">
    <property type="entry name" value="Sirtuin"/>
</dbReference>
<dbReference type="InterPro" id="IPR026590">
    <property type="entry name" value="Ssirtuin_cat_dom"/>
</dbReference>
<dbReference type="Gene3D" id="3.40.50.1220">
    <property type="entry name" value="TPP-binding domain"/>
    <property type="match status" value="1"/>
</dbReference>
<proteinExistence type="predicted"/>
<protein>
    <recommendedName>
        <fullName evidence="1">protein acetyllysine N-acetyltransferase</fullName>
        <ecNumber evidence="1">2.3.1.286</ecNumber>
    </recommendedName>
</protein>
<dbReference type="PANTHER" id="PTHR11085:SF10">
    <property type="entry name" value="NAD-DEPENDENT PROTEIN DEACYLASE SIRTUIN-5, MITOCHONDRIAL-RELATED"/>
    <property type="match status" value="1"/>
</dbReference>
<keyword evidence="2" id="KW-0808">Transferase</keyword>